<dbReference type="Proteomes" id="UP000015105">
    <property type="component" value="Chromosome 6D"/>
</dbReference>
<dbReference type="PANTHER" id="PTHR45977">
    <property type="entry name" value="TARGET OF ERK KINASE MPK-1"/>
    <property type="match status" value="1"/>
</dbReference>
<reference evidence="17" key="2">
    <citation type="journal article" date="2017" name="Nat. Plants">
        <title>The Aegilops tauschii genome reveals multiple impacts of transposons.</title>
        <authorList>
            <person name="Zhao G."/>
            <person name="Zou C."/>
            <person name="Li K."/>
            <person name="Wang K."/>
            <person name="Li T."/>
            <person name="Gao L."/>
            <person name="Zhang X."/>
            <person name="Wang H."/>
            <person name="Yang Z."/>
            <person name="Liu X."/>
            <person name="Jiang W."/>
            <person name="Mao L."/>
            <person name="Kong X."/>
            <person name="Jiao Y."/>
            <person name="Jia J."/>
        </authorList>
    </citation>
    <scope>NUCLEOTIDE SEQUENCE [LARGE SCALE GENOMIC DNA]</scope>
    <source>
        <strain evidence="17">cv. AL8/78</strain>
    </source>
</reference>
<dbReference type="EnsemblPlants" id="AET6Gv20744200.3">
    <property type="protein sequence ID" value="AET6Gv20744200.3"/>
    <property type="gene ID" value="AET6Gv20744200"/>
</dbReference>
<dbReference type="STRING" id="200361.A0A453PII6"/>
<feature type="transmembrane region" description="Helical" evidence="14">
    <location>
        <begin position="181"/>
        <end position="201"/>
    </location>
</feature>
<dbReference type="GO" id="GO:0008270">
    <property type="term" value="F:zinc ion binding"/>
    <property type="evidence" value="ECO:0007669"/>
    <property type="project" value="UniProtKB-KW"/>
</dbReference>
<feature type="compositionally biased region" description="Basic residues" evidence="13">
    <location>
        <begin position="163"/>
        <end position="175"/>
    </location>
</feature>
<sequence>WRRPRRHRRRSSRCWHRRRQAPAPARGPGTSPPRPRPRRRRGRAASRRSSGARRGGAGRRCWCARRRRCSSTGGAPTGPTPAPSSRSTSPGTSPSRRPPRRCSRPPPPRAPPSRSASGSSATPCSASCTSPSSAPAPAAAPPPPREAPTSSPAPPTPGPAARRAMRGTTRRRWKRGSTDRCESVNTMVSFLWWIIGFYWVVTGGDVLEQGAPRLYWLTVVFLAFDVFFAVFCVVVACFIGVALCCCLPCVVAILYALVGQEGASDADIGVLPRYKYSDPSENGEKGTDEGVMIPILNNSGTSTSERILLREDAECCICLSSYEDGVELSALPCNHHFHSTCITKWLRMHANCPLCKYNILKGSEN</sequence>
<accession>A0A453PII6</accession>
<reference evidence="16" key="3">
    <citation type="journal article" date="2017" name="Nature">
        <title>Genome sequence of the progenitor of the wheat D genome Aegilops tauschii.</title>
        <authorList>
            <person name="Luo M.C."/>
            <person name="Gu Y.Q."/>
            <person name="Puiu D."/>
            <person name="Wang H."/>
            <person name="Twardziok S.O."/>
            <person name="Deal K.R."/>
            <person name="Huo N."/>
            <person name="Zhu T."/>
            <person name="Wang L."/>
            <person name="Wang Y."/>
            <person name="McGuire P.E."/>
            <person name="Liu S."/>
            <person name="Long H."/>
            <person name="Ramasamy R.K."/>
            <person name="Rodriguez J.C."/>
            <person name="Van S.L."/>
            <person name="Yuan L."/>
            <person name="Wang Z."/>
            <person name="Xia Z."/>
            <person name="Xiao L."/>
            <person name="Anderson O.D."/>
            <person name="Ouyang S."/>
            <person name="Liang Y."/>
            <person name="Zimin A.V."/>
            <person name="Pertea G."/>
            <person name="Qi P."/>
            <person name="Bennetzen J.L."/>
            <person name="Dai X."/>
            <person name="Dawson M.W."/>
            <person name="Muller H.G."/>
            <person name="Kugler K."/>
            <person name="Rivarola-Duarte L."/>
            <person name="Spannagl M."/>
            <person name="Mayer K.F.X."/>
            <person name="Lu F.H."/>
            <person name="Bevan M.W."/>
            <person name="Leroy P."/>
            <person name="Li P."/>
            <person name="You F.M."/>
            <person name="Sun Q."/>
            <person name="Liu Z."/>
            <person name="Lyons E."/>
            <person name="Wicker T."/>
            <person name="Salzberg S.L."/>
            <person name="Devos K.M."/>
            <person name="Dvorak J."/>
        </authorList>
    </citation>
    <scope>NUCLEOTIDE SEQUENCE [LARGE SCALE GENOMIC DNA]</scope>
    <source>
        <strain evidence="16">cv. AL8/78</strain>
    </source>
</reference>
<evidence type="ECO:0000256" key="12">
    <source>
        <dbReference type="PROSITE-ProRule" id="PRU00175"/>
    </source>
</evidence>
<dbReference type="PROSITE" id="PS50089">
    <property type="entry name" value="ZF_RING_2"/>
    <property type="match status" value="1"/>
</dbReference>
<keyword evidence="10 14" id="KW-1133">Transmembrane helix</keyword>
<dbReference type="PRINTS" id="PR01217">
    <property type="entry name" value="PRICHEXTENSN"/>
</dbReference>
<keyword evidence="5 14" id="KW-0812">Transmembrane</keyword>
<dbReference type="Gene3D" id="3.30.40.10">
    <property type="entry name" value="Zinc/RING finger domain, C3HC4 (zinc finger)"/>
    <property type="match status" value="1"/>
</dbReference>
<keyword evidence="7 12" id="KW-0863">Zinc-finger</keyword>
<comment type="subcellular location">
    <subcellularLocation>
        <location evidence="2">Membrane</location>
        <topology evidence="2">Multi-pass membrane protein</topology>
    </subcellularLocation>
</comment>
<keyword evidence="4" id="KW-0808">Transferase</keyword>
<dbReference type="GO" id="GO:0006511">
    <property type="term" value="P:ubiquitin-dependent protein catabolic process"/>
    <property type="evidence" value="ECO:0007669"/>
    <property type="project" value="TreeGrafter"/>
</dbReference>
<dbReference type="EC" id="2.3.2.27" evidence="3"/>
<evidence type="ECO:0000256" key="9">
    <source>
        <dbReference type="ARBA" id="ARBA00022833"/>
    </source>
</evidence>
<keyword evidence="9" id="KW-0862">Zinc</keyword>
<dbReference type="SUPFAM" id="SSF57850">
    <property type="entry name" value="RING/U-box"/>
    <property type="match status" value="1"/>
</dbReference>
<dbReference type="PANTHER" id="PTHR45977:SF11">
    <property type="entry name" value="E3 UBIQUITIN PROTEIN LIGASE RIE1"/>
    <property type="match status" value="1"/>
</dbReference>
<dbReference type="AlphaFoldDB" id="A0A453PII6"/>
<evidence type="ECO:0000313" key="16">
    <source>
        <dbReference type="EnsemblPlants" id="AET6Gv20744200.3"/>
    </source>
</evidence>
<dbReference type="FunFam" id="3.30.40.10:FF:000391">
    <property type="entry name" value="E3 ubiquitin protein ligase RIE1"/>
    <property type="match status" value="1"/>
</dbReference>
<dbReference type="Gramene" id="AET6Gv20744200.3">
    <property type="protein sequence ID" value="AET6Gv20744200.3"/>
    <property type="gene ID" value="AET6Gv20744200"/>
</dbReference>
<comment type="catalytic activity">
    <reaction evidence="1">
        <text>S-ubiquitinyl-[E2 ubiquitin-conjugating enzyme]-L-cysteine + [acceptor protein]-L-lysine = [E2 ubiquitin-conjugating enzyme]-L-cysteine + N(6)-ubiquitinyl-[acceptor protein]-L-lysine.</text>
        <dbReference type="EC" id="2.3.2.27"/>
    </reaction>
</comment>
<feature type="compositionally biased region" description="Basic residues" evidence="13">
    <location>
        <begin position="1"/>
        <end position="20"/>
    </location>
</feature>
<evidence type="ECO:0000256" key="1">
    <source>
        <dbReference type="ARBA" id="ARBA00000900"/>
    </source>
</evidence>
<evidence type="ECO:0000259" key="15">
    <source>
        <dbReference type="PROSITE" id="PS50089"/>
    </source>
</evidence>
<reference evidence="16" key="5">
    <citation type="journal article" date="2021" name="G3 (Bethesda)">
        <title>Aegilops tauschii genome assembly Aet v5.0 features greater sequence contiguity and improved annotation.</title>
        <authorList>
            <person name="Wang L."/>
            <person name="Zhu T."/>
            <person name="Rodriguez J.C."/>
            <person name="Deal K.R."/>
            <person name="Dubcovsky J."/>
            <person name="McGuire P.E."/>
            <person name="Lux T."/>
            <person name="Spannagl M."/>
            <person name="Mayer K.F.X."/>
            <person name="Baldrich P."/>
            <person name="Meyers B.C."/>
            <person name="Huo N."/>
            <person name="Gu Y.Q."/>
            <person name="Zhou H."/>
            <person name="Devos K.M."/>
            <person name="Bennetzen J.L."/>
            <person name="Unver T."/>
            <person name="Budak H."/>
            <person name="Gulick P.J."/>
            <person name="Galiba G."/>
            <person name="Kalapos B."/>
            <person name="Nelson D.R."/>
            <person name="Li P."/>
            <person name="You F.M."/>
            <person name="Luo M.C."/>
            <person name="Dvorak J."/>
        </authorList>
    </citation>
    <scope>NUCLEOTIDE SEQUENCE [LARGE SCALE GENOMIC DNA]</scope>
    <source>
        <strain evidence="16">cv. AL8/78</strain>
    </source>
</reference>
<evidence type="ECO:0000313" key="17">
    <source>
        <dbReference type="Proteomes" id="UP000015105"/>
    </source>
</evidence>
<dbReference type="GO" id="GO:0016020">
    <property type="term" value="C:membrane"/>
    <property type="evidence" value="ECO:0007669"/>
    <property type="project" value="UniProtKB-SubCell"/>
</dbReference>
<evidence type="ECO:0000256" key="6">
    <source>
        <dbReference type="ARBA" id="ARBA00022723"/>
    </source>
</evidence>
<evidence type="ECO:0000256" key="2">
    <source>
        <dbReference type="ARBA" id="ARBA00004141"/>
    </source>
</evidence>
<feature type="region of interest" description="Disordered" evidence="13">
    <location>
        <begin position="1"/>
        <end position="177"/>
    </location>
</feature>
<evidence type="ECO:0000256" key="11">
    <source>
        <dbReference type="ARBA" id="ARBA00023136"/>
    </source>
</evidence>
<evidence type="ECO:0000256" key="10">
    <source>
        <dbReference type="ARBA" id="ARBA00022989"/>
    </source>
</evidence>
<reference evidence="17" key="1">
    <citation type="journal article" date="2014" name="Science">
        <title>Ancient hybridizations among the ancestral genomes of bread wheat.</title>
        <authorList>
            <consortium name="International Wheat Genome Sequencing Consortium,"/>
            <person name="Marcussen T."/>
            <person name="Sandve S.R."/>
            <person name="Heier L."/>
            <person name="Spannagl M."/>
            <person name="Pfeifer M."/>
            <person name="Jakobsen K.S."/>
            <person name="Wulff B.B."/>
            <person name="Steuernagel B."/>
            <person name="Mayer K.F."/>
            <person name="Olsen O.A."/>
        </authorList>
    </citation>
    <scope>NUCLEOTIDE SEQUENCE [LARGE SCALE GENOMIC DNA]</scope>
    <source>
        <strain evidence="17">cv. AL8/78</strain>
    </source>
</reference>
<dbReference type="SMART" id="SM00184">
    <property type="entry name" value="RING"/>
    <property type="match status" value="1"/>
</dbReference>
<feature type="compositionally biased region" description="Low complexity" evidence="13">
    <location>
        <begin position="112"/>
        <end position="137"/>
    </location>
</feature>
<evidence type="ECO:0000256" key="4">
    <source>
        <dbReference type="ARBA" id="ARBA00022679"/>
    </source>
</evidence>
<proteinExistence type="predicted"/>
<keyword evidence="6" id="KW-0479">Metal-binding</keyword>
<feature type="transmembrane region" description="Helical" evidence="14">
    <location>
        <begin position="221"/>
        <end position="254"/>
    </location>
</feature>
<keyword evidence="11 14" id="KW-0472">Membrane</keyword>
<organism evidence="16 17">
    <name type="scientific">Aegilops tauschii subsp. strangulata</name>
    <name type="common">Goatgrass</name>
    <dbReference type="NCBI Taxonomy" id="200361"/>
    <lineage>
        <taxon>Eukaryota</taxon>
        <taxon>Viridiplantae</taxon>
        <taxon>Streptophyta</taxon>
        <taxon>Embryophyta</taxon>
        <taxon>Tracheophyta</taxon>
        <taxon>Spermatophyta</taxon>
        <taxon>Magnoliopsida</taxon>
        <taxon>Liliopsida</taxon>
        <taxon>Poales</taxon>
        <taxon>Poaceae</taxon>
        <taxon>BOP clade</taxon>
        <taxon>Pooideae</taxon>
        <taxon>Triticodae</taxon>
        <taxon>Triticeae</taxon>
        <taxon>Triticinae</taxon>
        <taxon>Aegilops</taxon>
    </lineage>
</organism>
<evidence type="ECO:0000256" key="5">
    <source>
        <dbReference type="ARBA" id="ARBA00022692"/>
    </source>
</evidence>
<reference evidence="16" key="4">
    <citation type="submission" date="2019-03" db="UniProtKB">
        <authorList>
            <consortium name="EnsemblPlants"/>
        </authorList>
    </citation>
    <scope>IDENTIFICATION</scope>
</reference>
<dbReference type="GO" id="GO:0061630">
    <property type="term" value="F:ubiquitin protein ligase activity"/>
    <property type="evidence" value="ECO:0007669"/>
    <property type="project" value="UniProtKB-EC"/>
</dbReference>
<feature type="compositionally biased region" description="Low complexity" evidence="13">
    <location>
        <begin position="83"/>
        <end position="95"/>
    </location>
</feature>
<dbReference type="CDD" id="cd16454">
    <property type="entry name" value="RING-H2_PA-TM-RING"/>
    <property type="match status" value="1"/>
</dbReference>
<dbReference type="InterPro" id="IPR001841">
    <property type="entry name" value="Znf_RING"/>
</dbReference>
<evidence type="ECO:0000256" key="8">
    <source>
        <dbReference type="ARBA" id="ARBA00022786"/>
    </source>
</evidence>
<dbReference type="InterPro" id="IPR013083">
    <property type="entry name" value="Znf_RING/FYVE/PHD"/>
</dbReference>
<protein>
    <recommendedName>
        <fullName evidence="3">RING-type E3 ubiquitin transferase</fullName>
        <ecNumber evidence="3">2.3.2.27</ecNumber>
    </recommendedName>
</protein>
<feature type="compositionally biased region" description="Pro residues" evidence="13">
    <location>
        <begin position="138"/>
        <end position="158"/>
    </location>
</feature>
<keyword evidence="17" id="KW-1185">Reference proteome</keyword>
<dbReference type="GO" id="GO:0016567">
    <property type="term" value="P:protein ubiquitination"/>
    <property type="evidence" value="ECO:0007669"/>
    <property type="project" value="TreeGrafter"/>
</dbReference>
<dbReference type="Pfam" id="PF13639">
    <property type="entry name" value="zf-RING_2"/>
    <property type="match status" value="1"/>
</dbReference>
<name>A0A453PII6_AEGTS</name>
<feature type="domain" description="RING-type" evidence="15">
    <location>
        <begin position="315"/>
        <end position="356"/>
    </location>
</feature>
<evidence type="ECO:0000256" key="14">
    <source>
        <dbReference type="SAM" id="Phobius"/>
    </source>
</evidence>
<dbReference type="GO" id="GO:0000325">
    <property type="term" value="C:plant-type vacuole"/>
    <property type="evidence" value="ECO:0007669"/>
    <property type="project" value="TreeGrafter"/>
</dbReference>
<keyword evidence="8" id="KW-0833">Ubl conjugation pathway</keyword>
<evidence type="ECO:0000256" key="7">
    <source>
        <dbReference type="ARBA" id="ARBA00022771"/>
    </source>
</evidence>
<evidence type="ECO:0000256" key="13">
    <source>
        <dbReference type="SAM" id="MobiDB-lite"/>
    </source>
</evidence>
<feature type="compositionally biased region" description="Basic residues" evidence="13">
    <location>
        <begin position="35"/>
        <end position="46"/>
    </location>
</feature>
<evidence type="ECO:0000256" key="3">
    <source>
        <dbReference type="ARBA" id="ARBA00012483"/>
    </source>
</evidence>